<keyword evidence="2" id="KW-0812">Transmembrane</keyword>
<keyword evidence="2" id="KW-1133">Transmembrane helix</keyword>
<dbReference type="OrthoDB" id="1955244at2"/>
<evidence type="ECO:0000256" key="2">
    <source>
        <dbReference type="SAM" id="Phobius"/>
    </source>
</evidence>
<feature type="domain" description="DUF4190" evidence="3">
    <location>
        <begin position="52"/>
        <end position="114"/>
    </location>
</feature>
<dbReference type="InterPro" id="IPR025241">
    <property type="entry name" value="DUF4190"/>
</dbReference>
<gene>
    <name evidence="4" type="ORF">D3H35_21925</name>
</gene>
<feature type="region of interest" description="Disordered" evidence="1">
    <location>
        <begin position="1"/>
        <end position="48"/>
    </location>
</feature>
<accession>A0A398CQ26</accession>
<dbReference type="Proteomes" id="UP000266340">
    <property type="component" value="Unassembled WGS sequence"/>
</dbReference>
<feature type="transmembrane region" description="Helical" evidence="2">
    <location>
        <begin position="99"/>
        <end position="125"/>
    </location>
</feature>
<evidence type="ECO:0000313" key="5">
    <source>
        <dbReference type="Proteomes" id="UP000266340"/>
    </source>
</evidence>
<feature type="transmembrane region" description="Helical" evidence="2">
    <location>
        <begin position="53"/>
        <end position="79"/>
    </location>
</feature>
<organism evidence="4 5">
    <name type="scientific">Cohnella faecalis</name>
    <dbReference type="NCBI Taxonomy" id="2315694"/>
    <lineage>
        <taxon>Bacteria</taxon>
        <taxon>Bacillati</taxon>
        <taxon>Bacillota</taxon>
        <taxon>Bacilli</taxon>
        <taxon>Bacillales</taxon>
        <taxon>Paenibacillaceae</taxon>
        <taxon>Cohnella</taxon>
    </lineage>
</organism>
<protein>
    <submittedName>
        <fullName evidence="4">DUF4190 domain-containing protein</fullName>
    </submittedName>
</protein>
<dbReference type="AlphaFoldDB" id="A0A398CQ26"/>
<keyword evidence="5" id="KW-1185">Reference proteome</keyword>
<reference evidence="4 5" key="1">
    <citation type="submission" date="2018-09" db="EMBL/GenBank/DDBJ databases">
        <title>Cohnella cavernae sp. nov., isolated from a karst cave.</title>
        <authorList>
            <person name="Zhu H."/>
        </authorList>
    </citation>
    <scope>NUCLEOTIDE SEQUENCE [LARGE SCALE GENOMIC DNA]</scope>
    <source>
        <strain evidence="4 5">K2E09-144</strain>
    </source>
</reference>
<proteinExistence type="predicted"/>
<dbReference type="Pfam" id="PF13828">
    <property type="entry name" value="DUF4190"/>
    <property type="match status" value="1"/>
</dbReference>
<evidence type="ECO:0000259" key="3">
    <source>
        <dbReference type="Pfam" id="PF13828"/>
    </source>
</evidence>
<name>A0A398CQ26_9BACL</name>
<sequence>MGRRNHLGGSEVDQFSNESQPHNDSQPINESQQYAFSPPPNPYQPPKTNGKSIAGMVLGICSIAIPYIGFIIGIIAIIFSSLSLKEIKRNGDQGRGMAVAGLVCGIIGTALYAIIILAIVLVIAFNPDIGNNYDFSNNSNNIEQSF</sequence>
<comment type="caution">
    <text evidence="4">The sequence shown here is derived from an EMBL/GenBank/DDBJ whole genome shotgun (WGS) entry which is preliminary data.</text>
</comment>
<evidence type="ECO:0000256" key="1">
    <source>
        <dbReference type="SAM" id="MobiDB-lite"/>
    </source>
</evidence>
<keyword evidence="2" id="KW-0472">Membrane</keyword>
<dbReference type="EMBL" id="QXJM01000040">
    <property type="protein sequence ID" value="RIE01084.1"/>
    <property type="molecule type" value="Genomic_DNA"/>
</dbReference>
<feature type="compositionally biased region" description="Polar residues" evidence="1">
    <location>
        <begin position="13"/>
        <end position="35"/>
    </location>
</feature>
<evidence type="ECO:0000313" key="4">
    <source>
        <dbReference type="EMBL" id="RIE01084.1"/>
    </source>
</evidence>